<proteinExistence type="predicted"/>
<comment type="caution">
    <text evidence="2">The sequence shown here is derived from an EMBL/GenBank/DDBJ whole genome shotgun (WGS) entry which is preliminary data.</text>
</comment>
<dbReference type="InterPro" id="IPR038765">
    <property type="entry name" value="Papain-like_cys_pep_sf"/>
</dbReference>
<sequence>MVCATPFGVNVDSQINSEKTHNNGIKASAASEVVKKTNSSDLNKNTTKTVKVVVKSTKMSKSDYKVMKSSINKYKSANGSNPDSYYWKSKALTIYKKDYLDAISRYNKFVKTNKVDPIYVNIFNSVKYVKCTESDNDDKKIKKSAKLPLAGELSGVKGLTVLQKYMNRHLNHVNGGPSTFSGVVKSKVGDCWGLAEWAAKQLKANKYKVRIVQGVNSYVSNHRWVQVRLNGKWLNFESSLVTKKYGSKNYSNTCARLNKIVKTL</sequence>
<evidence type="ECO:0000313" key="2">
    <source>
        <dbReference type="EMBL" id="OQD58145.1"/>
    </source>
</evidence>
<accession>A0A1V6N0J1</accession>
<organism evidence="2 3">
    <name type="scientific">Methanobrevibacter arboriphilus JCM 13429 = DSM 1125</name>
    <dbReference type="NCBI Taxonomy" id="1300164"/>
    <lineage>
        <taxon>Archaea</taxon>
        <taxon>Methanobacteriati</taxon>
        <taxon>Methanobacteriota</taxon>
        <taxon>Methanomada group</taxon>
        <taxon>Methanobacteria</taxon>
        <taxon>Methanobacteriales</taxon>
        <taxon>Methanobacteriaceae</taxon>
        <taxon>Methanobrevibacter</taxon>
    </lineage>
</organism>
<dbReference type="EMBL" id="JXMW01000028">
    <property type="protein sequence ID" value="OQD58145.1"/>
    <property type="molecule type" value="Genomic_DNA"/>
</dbReference>
<protein>
    <recommendedName>
        <fullName evidence="1">Transglutaminase-like domain-containing protein</fullName>
    </recommendedName>
</protein>
<dbReference type="Gene3D" id="3.10.620.30">
    <property type="match status" value="1"/>
</dbReference>
<evidence type="ECO:0000259" key="1">
    <source>
        <dbReference type="SMART" id="SM00460"/>
    </source>
</evidence>
<dbReference type="RefSeq" id="WP_080461012.1">
    <property type="nucleotide sequence ID" value="NZ_JXMW01000028.1"/>
</dbReference>
<feature type="domain" description="Transglutaminase-like" evidence="1">
    <location>
        <begin position="183"/>
        <end position="240"/>
    </location>
</feature>
<dbReference type="Proteomes" id="UP000191661">
    <property type="component" value="Unassembled WGS sequence"/>
</dbReference>
<name>A0A1V6N0J1_METAZ</name>
<dbReference type="SMART" id="SM00460">
    <property type="entry name" value="TGc"/>
    <property type="match status" value="1"/>
</dbReference>
<evidence type="ECO:0000313" key="3">
    <source>
        <dbReference type="Proteomes" id="UP000191661"/>
    </source>
</evidence>
<dbReference type="InterPro" id="IPR002931">
    <property type="entry name" value="Transglutaminase-like"/>
</dbReference>
<keyword evidence="3" id="KW-1185">Reference proteome</keyword>
<dbReference type="SUPFAM" id="SSF54001">
    <property type="entry name" value="Cysteine proteinases"/>
    <property type="match status" value="1"/>
</dbReference>
<reference evidence="2 3" key="1">
    <citation type="submission" date="2014-12" db="EMBL/GenBank/DDBJ databases">
        <title>Genome sequence of Methanobrevibacter arboriphilicus DH1, DSM1125.</title>
        <authorList>
            <person name="Poehlein A."/>
            <person name="Thauer R.K."/>
            <person name="Seedorf H."/>
            <person name="Daniel R."/>
        </authorList>
    </citation>
    <scope>NUCLEOTIDE SEQUENCE [LARGE SCALE GENOMIC DNA]</scope>
    <source>
        <strain evidence="2 3">DH1</strain>
    </source>
</reference>
<dbReference type="AlphaFoldDB" id="A0A1V6N0J1"/>
<gene>
    <name evidence="2" type="ORF">MBBAR_28c00310</name>
</gene>
<dbReference type="OrthoDB" id="81791at2157"/>
<dbReference type="Pfam" id="PF01841">
    <property type="entry name" value="Transglut_core"/>
    <property type="match status" value="1"/>
</dbReference>